<protein>
    <recommendedName>
        <fullName evidence="4">Sugar ABC transporter permease</fullName>
    </recommendedName>
</protein>
<comment type="caution">
    <text evidence="2">The sequence shown here is derived from an EMBL/GenBank/DDBJ whole genome shotgun (WGS) entry which is preliminary data.</text>
</comment>
<accession>A0AA37V755</accession>
<evidence type="ECO:0000313" key="2">
    <source>
        <dbReference type="EMBL" id="GLG87957.1"/>
    </source>
</evidence>
<gene>
    <name evidence="2" type="ORF">comes_25030</name>
</gene>
<evidence type="ECO:0000256" key="1">
    <source>
        <dbReference type="SAM" id="Phobius"/>
    </source>
</evidence>
<reference evidence="2" key="2">
    <citation type="submission" date="2022-11" db="EMBL/GenBank/DDBJ databases">
        <title>Draft genome sequence of Coprococcus comes strain 31264.</title>
        <authorList>
            <person name="Hisatomi A."/>
            <person name="Ohkuma M."/>
            <person name="Sakamoto M."/>
        </authorList>
    </citation>
    <scope>NUCLEOTIDE SEQUENCE</scope>
    <source>
        <strain evidence="2">JCM 31264</strain>
    </source>
</reference>
<name>A0AA37V755_9FIRM</name>
<organism evidence="2 3">
    <name type="scientific">Coprococcus comes</name>
    <dbReference type="NCBI Taxonomy" id="410072"/>
    <lineage>
        <taxon>Bacteria</taxon>
        <taxon>Bacillati</taxon>
        <taxon>Bacillota</taxon>
        <taxon>Clostridia</taxon>
        <taxon>Lachnospirales</taxon>
        <taxon>Lachnospiraceae</taxon>
        <taxon>Coprococcus</taxon>
    </lineage>
</organism>
<reference evidence="2" key="1">
    <citation type="submission" date="2022-09" db="EMBL/GenBank/DDBJ databases">
        <title>Draft genome sequence of Coprococcus comes strain 31264.</title>
        <authorList>
            <person name="Atsushi H."/>
            <person name="Moriya O."/>
            <person name="Mitsuo S."/>
        </authorList>
    </citation>
    <scope>NUCLEOTIDE SEQUENCE</scope>
    <source>
        <strain evidence="2">JCM 31264</strain>
    </source>
</reference>
<sequence length="52" mass="6205">MKRMQKQTRAMGKRTMASKLAYVKKNWQLYVFFLMPALILTIIFKYLPMGDC</sequence>
<dbReference type="EMBL" id="BSCI01000016">
    <property type="protein sequence ID" value="GLG87957.1"/>
    <property type="molecule type" value="Genomic_DNA"/>
</dbReference>
<proteinExistence type="predicted"/>
<keyword evidence="1" id="KW-1133">Transmembrane helix</keyword>
<dbReference type="AlphaFoldDB" id="A0AA37V755"/>
<dbReference type="Proteomes" id="UP001145109">
    <property type="component" value="Unassembled WGS sequence"/>
</dbReference>
<keyword evidence="1" id="KW-0812">Transmembrane</keyword>
<evidence type="ECO:0008006" key="4">
    <source>
        <dbReference type="Google" id="ProtNLM"/>
    </source>
</evidence>
<feature type="transmembrane region" description="Helical" evidence="1">
    <location>
        <begin position="29"/>
        <end position="47"/>
    </location>
</feature>
<evidence type="ECO:0000313" key="3">
    <source>
        <dbReference type="Proteomes" id="UP001145109"/>
    </source>
</evidence>
<keyword evidence="1" id="KW-0472">Membrane</keyword>